<accession>A0ABX8RZI8</accession>
<sequence>MPFRHAADLAAPTADRAIVLLTAGAAESIADRAPEAARHHLTSREGRGSR</sequence>
<evidence type="ECO:0000313" key="3">
    <source>
        <dbReference type="Proteomes" id="UP000694257"/>
    </source>
</evidence>
<evidence type="ECO:0000256" key="1">
    <source>
        <dbReference type="SAM" id="MobiDB-lite"/>
    </source>
</evidence>
<name>A0ABX8RZI8_NOCIO</name>
<evidence type="ECO:0000313" key="2">
    <source>
        <dbReference type="EMBL" id="QXN95099.1"/>
    </source>
</evidence>
<dbReference type="Proteomes" id="UP000694257">
    <property type="component" value="Chromosome"/>
</dbReference>
<feature type="region of interest" description="Disordered" evidence="1">
    <location>
        <begin position="31"/>
        <end position="50"/>
    </location>
</feature>
<organism evidence="2 3">
    <name type="scientific">Nocardia iowensis</name>
    <dbReference type="NCBI Taxonomy" id="204891"/>
    <lineage>
        <taxon>Bacteria</taxon>
        <taxon>Bacillati</taxon>
        <taxon>Actinomycetota</taxon>
        <taxon>Actinomycetes</taxon>
        <taxon>Mycobacteriales</taxon>
        <taxon>Nocardiaceae</taxon>
        <taxon>Nocardia</taxon>
    </lineage>
</organism>
<reference evidence="2 3" key="1">
    <citation type="submission" date="2021-07" db="EMBL/GenBank/DDBJ databases">
        <title>Whole Genome Sequence of Nocardia Iowensis.</title>
        <authorList>
            <person name="Lamm A."/>
            <person name="Collins-Fairclough A.M."/>
            <person name="Bunk B."/>
            <person name="Sproer C."/>
        </authorList>
    </citation>
    <scope>NUCLEOTIDE SEQUENCE [LARGE SCALE GENOMIC DNA]</scope>
    <source>
        <strain evidence="2 3">NRRL 5646</strain>
    </source>
</reference>
<protein>
    <submittedName>
        <fullName evidence="2">Uncharacterized protein</fullName>
    </submittedName>
</protein>
<dbReference type="RefSeq" id="WP_218477868.1">
    <property type="nucleotide sequence ID" value="NZ_BAABJN010000008.1"/>
</dbReference>
<dbReference type="EMBL" id="CP078145">
    <property type="protein sequence ID" value="QXN95099.1"/>
    <property type="molecule type" value="Genomic_DNA"/>
</dbReference>
<gene>
    <name evidence="2" type="ORF">KV110_19885</name>
</gene>
<proteinExistence type="predicted"/>
<keyword evidence="3" id="KW-1185">Reference proteome</keyword>